<dbReference type="InterPro" id="IPR023465">
    <property type="entry name" value="Riboflavin_kinase_dom_sf"/>
</dbReference>
<dbReference type="SMART" id="SM00904">
    <property type="entry name" value="Flavokinase"/>
    <property type="match status" value="1"/>
</dbReference>
<evidence type="ECO:0000256" key="5">
    <source>
        <dbReference type="ARBA" id="ARBA00022643"/>
    </source>
</evidence>
<keyword evidence="6 15" id="KW-0808">Transferase</keyword>
<dbReference type="Pfam" id="PF01687">
    <property type="entry name" value="Flavokinase"/>
    <property type="match status" value="1"/>
</dbReference>
<evidence type="ECO:0000256" key="4">
    <source>
        <dbReference type="ARBA" id="ARBA00022630"/>
    </source>
</evidence>
<dbReference type="Proteomes" id="UP000738431">
    <property type="component" value="Chromosome"/>
</dbReference>
<keyword evidence="12" id="KW-0511">Multifunctional enzyme</keyword>
<evidence type="ECO:0000256" key="7">
    <source>
        <dbReference type="ARBA" id="ARBA00022695"/>
    </source>
</evidence>
<evidence type="ECO:0000256" key="8">
    <source>
        <dbReference type="ARBA" id="ARBA00022741"/>
    </source>
</evidence>
<name>A0ABZ1C8U5_9BACT</name>
<proteinExistence type="inferred from homology"/>
<dbReference type="NCBIfam" id="TIGR00083">
    <property type="entry name" value="ribF"/>
    <property type="match status" value="1"/>
</dbReference>
<evidence type="ECO:0000256" key="1">
    <source>
        <dbReference type="ARBA" id="ARBA00002121"/>
    </source>
</evidence>
<dbReference type="RefSeq" id="WP_324726048.1">
    <property type="nucleotide sequence ID" value="NZ_CP139781.1"/>
</dbReference>
<organism evidence="17 18">
    <name type="scientific">Actomonas aquatica</name>
    <dbReference type="NCBI Taxonomy" id="2866162"/>
    <lineage>
        <taxon>Bacteria</taxon>
        <taxon>Pseudomonadati</taxon>
        <taxon>Verrucomicrobiota</taxon>
        <taxon>Opitutia</taxon>
        <taxon>Opitutales</taxon>
        <taxon>Opitutaceae</taxon>
        <taxon>Actomonas</taxon>
    </lineage>
</organism>
<accession>A0ABZ1C8U5</accession>
<feature type="domain" description="Riboflavin kinase" evidence="16">
    <location>
        <begin position="187"/>
        <end position="318"/>
    </location>
</feature>
<keyword evidence="10 15" id="KW-0274">FAD</keyword>
<comment type="pathway">
    <text evidence="3 15">Cofactor biosynthesis; FMN biosynthesis; FMN from riboflavin (ATP route): step 1/1.</text>
</comment>
<comment type="catalytic activity">
    <reaction evidence="14 15">
        <text>FMN + ATP + H(+) = FAD + diphosphate</text>
        <dbReference type="Rhea" id="RHEA:17237"/>
        <dbReference type="ChEBI" id="CHEBI:15378"/>
        <dbReference type="ChEBI" id="CHEBI:30616"/>
        <dbReference type="ChEBI" id="CHEBI:33019"/>
        <dbReference type="ChEBI" id="CHEBI:57692"/>
        <dbReference type="ChEBI" id="CHEBI:58210"/>
        <dbReference type="EC" id="2.7.7.2"/>
    </reaction>
</comment>
<dbReference type="Gene3D" id="2.40.30.30">
    <property type="entry name" value="Riboflavin kinase-like"/>
    <property type="match status" value="1"/>
</dbReference>
<evidence type="ECO:0000256" key="11">
    <source>
        <dbReference type="ARBA" id="ARBA00022840"/>
    </source>
</evidence>
<dbReference type="Pfam" id="PF06574">
    <property type="entry name" value="FAD_syn"/>
    <property type="match status" value="1"/>
</dbReference>
<dbReference type="InterPro" id="IPR002606">
    <property type="entry name" value="Riboflavin_kinase_bac"/>
</dbReference>
<dbReference type="CDD" id="cd02064">
    <property type="entry name" value="FAD_synthetase_N"/>
    <property type="match status" value="1"/>
</dbReference>
<evidence type="ECO:0000256" key="3">
    <source>
        <dbReference type="ARBA" id="ARBA00005201"/>
    </source>
</evidence>
<comment type="pathway">
    <text evidence="2 15">Cofactor biosynthesis; FAD biosynthesis; FAD from FMN: step 1/1.</text>
</comment>
<dbReference type="InterPro" id="IPR015864">
    <property type="entry name" value="FAD_synthase"/>
</dbReference>
<gene>
    <name evidence="17" type="primary">ribF</name>
    <name evidence="17" type="ORF">K1X11_000155</name>
</gene>
<comment type="catalytic activity">
    <reaction evidence="13 15">
        <text>riboflavin + ATP = FMN + ADP + H(+)</text>
        <dbReference type="Rhea" id="RHEA:14357"/>
        <dbReference type="ChEBI" id="CHEBI:15378"/>
        <dbReference type="ChEBI" id="CHEBI:30616"/>
        <dbReference type="ChEBI" id="CHEBI:57986"/>
        <dbReference type="ChEBI" id="CHEBI:58210"/>
        <dbReference type="ChEBI" id="CHEBI:456216"/>
        <dbReference type="EC" id="2.7.1.26"/>
    </reaction>
</comment>
<dbReference type="PANTHER" id="PTHR22749:SF6">
    <property type="entry name" value="RIBOFLAVIN KINASE"/>
    <property type="match status" value="1"/>
</dbReference>
<reference evidence="17 18" key="1">
    <citation type="submission" date="2021-08" db="EMBL/GenBank/DDBJ databases">
        <authorList>
            <person name="Zhang D."/>
            <person name="Zhang A."/>
            <person name="Wang L."/>
        </authorList>
    </citation>
    <scope>NUCLEOTIDE SEQUENCE [LARGE SCALE GENOMIC DNA]</scope>
    <source>
        <strain evidence="17 18">WL0086</strain>
    </source>
</reference>
<evidence type="ECO:0000256" key="10">
    <source>
        <dbReference type="ARBA" id="ARBA00022827"/>
    </source>
</evidence>
<keyword evidence="7 15" id="KW-0548">Nucleotidyltransferase</keyword>
<evidence type="ECO:0000313" key="18">
    <source>
        <dbReference type="Proteomes" id="UP000738431"/>
    </source>
</evidence>
<comment type="similarity">
    <text evidence="15">Belongs to the ribF family.</text>
</comment>
<evidence type="ECO:0000313" key="17">
    <source>
        <dbReference type="EMBL" id="WRQ87800.1"/>
    </source>
</evidence>
<dbReference type="PANTHER" id="PTHR22749">
    <property type="entry name" value="RIBOFLAVIN KINASE/FMN ADENYLYLTRANSFERASE"/>
    <property type="match status" value="1"/>
</dbReference>
<comment type="function">
    <text evidence="1">Catalyzes the phosphorylation of riboflavin to FMN followed by the adenylation of FMN to FAD.</text>
</comment>
<evidence type="ECO:0000259" key="16">
    <source>
        <dbReference type="SMART" id="SM00904"/>
    </source>
</evidence>
<evidence type="ECO:0000256" key="15">
    <source>
        <dbReference type="PIRNR" id="PIRNR004491"/>
    </source>
</evidence>
<evidence type="ECO:0000256" key="9">
    <source>
        <dbReference type="ARBA" id="ARBA00022777"/>
    </source>
</evidence>
<keyword evidence="5 15" id="KW-0288">FMN</keyword>
<dbReference type="InterPro" id="IPR023468">
    <property type="entry name" value="Riboflavin_kinase"/>
</dbReference>
<dbReference type="InterPro" id="IPR015865">
    <property type="entry name" value="Riboflavin_kinase_bac/euk"/>
</dbReference>
<dbReference type="SUPFAM" id="SSF82114">
    <property type="entry name" value="Riboflavin kinase-like"/>
    <property type="match status" value="1"/>
</dbReference>
<evidence type="ECO:0000256" key="12">
    <source>
        <dbReference type="ARBA" id="ARBA00023268"/>
    </source>
</evidence>
<dbReference type="InterPro" id="IPR014729">
    <property type="entry name" value="Rossmann-like_a/b/a_fold"/>
</dbReference>
<keyword evidence="4 15" id="KW-0285">Flavoprotein</keyword>
<dbReference type="GO" id="GO:0008531">
    <property type="term" value="F:riboflavin kinase activity"/>
    <property type="evidence" value="ECO:0007669"/>
    <property type="project" value="UniProtKB-EC"/>
</dbReference>
<dbReference type="PIRSF" id="PIRSF004491">
    <property type="entry name" value="FAD_Synth"/>
    <property type="match status" value="1"/>
</dbReference>
<keyword evidence="8 15" id="KW-0547">Nucleotide-binding</keyword>
<dbReference type="Gene3D" id="3.40.50.620">
    <property type="entry name" value="HUPs"/>
    <property type="match status" value="1"/>
</dbReference>
<keyword evidence="18" id="KW-1185">Reference proteome</keyword>
<keyword evidence="11 15" id="KW-0067">ATP-binding</keyword>
<dbReference type="GO" id="GO:0003919">
    <property type="term" value="F:FMN adenylyltransferase activity"/>
    <property type="evidence" value="ECO:0007669"/>
    <property type="project" value="UniProtKB-EC"/>
</dbReference>
<reference evidence="17 18" key="2">
    <citation type="submission" date="2023-12" db="EMBL/GenBank/DDBJ databases">
        <title>Description of an unclassified Opitutus bacterium of Verrucomicrobiota.</title>
        <authorList>
            <person name="Zhang D.-F."/>
        </authorList>
    </citation>
    <scope>NUCLEOTIDE SEQUENCE [LARGE SCALE GENOMIC DNA]</scope>
    <source>
        <strain evidence="17 18">WL0086</strain>
    </source>
</reference>
<evidence type="ECO:0000256" key="2">
    <source>
        <dbReference type="ARBA" id="ARBA00004726"/>
    </source>
</evidence>
<evidence type="ECO:0000256" key="6">
    <source>
        <dbReference type="ARBA" id="ARBA00022679"/>
    </source>
</evidence>
<protein>
    <recommendedName>
        <fullName evidence="15">Riboflavin biosynthesis protein</fullName>
    </recommendedName>
    <domain>
        <recommendedName>
            <fullName evidence="15">Riboflavin kinase</fullName>
            <ecNumber evidence="15">2.7.1.26</ecNumber>
        </recommendedName>
        <alternativeName>
            <fullName evidence="15">Flavokinase</fullName>
        </alternativeName>
    </domain>
    <domain>
        <recommendedName>
            <fullName evidence="15">FMN adenylyltransferase</fullName>
            <ecNumber evidence="15">2.7.7.2</ecNumber>
        </recommendedName>
        <alternativeName>
            <fullName evidence="15">FAD pyrophosphorylase</fullName>
        </alternativeName>
        <alternativeName>
            <fullName evidence="15">FAD synthase</fullName>
        </alternativeName>
    </domain>
</protein>
<dbReference type="SUPFAM" id="SSF52374">
    <property type="entry name" value="Nucleotidylyl transferase"/>
    <property type="match status" value="1"/>
</dbReference>
<evidence type="ECO:0000256" key="14">
    <source>
        <dbReference type="ARBA" id="ARBA00049494"/>
    </source>
</evidence>
<sequence length="322" mass="35157">MKLPAHIAGLDEARDLPARPLHLAIGMFDGVHLGHRAVVEAAVASARNTRGLAAALTFDPHPSRLLRPDAPVCLLQPAGIRSRRLLAAGLDVVIAQPFTPEFAAVSAEDFLPNLLKALPELRTIYVGENWRFGRGRVGDVAMLNAEARKNGLRVFSAPRVNFDGEPISSTRIRVALREGRLDTVNALLGYTYCTDGVVKGGQQLGRTIGFPTLNVPWAPECAPRLGVYAVRIRRAVRTSDDTASWEGVANYGVRPTVADGETTPLLEVHAFETPPFDAGDHIEVEWCAFLRDERRFDGIEALRRQIDQDAAAARRFFAEQAG</sequence>
<dbReference type="EC" id="2.7.1.26" evidence="15"/>
<dbReference type="EMBL" id="CP139781">
    <property type="protein sequence ID" value="WRQ87800.1"/>
    <property type="molecule type" value="Genomic_DNA"/>
</dbReference>
<evidence type="ECO:0000256" key="13">
    <source>
        <dbReference type="ARBA" id="ARBA00047880"/>
    </source>
</evidence>
<dbReference type="EC" id="2.7.7.2" evidence="15"/>
<keyword evidence="9 15" id="KW-0418">Kinase</keyword>